<dbReference type="PRINTS" id="PR00463">
    <property type="entry name" value="EP450I"/>
</dbReference>
<dbReference type="Pfam" id="PF00067">
    <property type="entry name" value="p450"/>
    <property type="match status" value="1"/>
</dbReference>
<sequence>MTLIASYNQTLLERVISVVRKNKTSYIGMAILCVVLQQVYASFTVPPKYLRRYPTVSFFEMMKSFYRKESVLNRNKRLVTPLTNAGHGFYVCRIPLDWTIYVTDPIAAKTLLLKTDNFPKSHAIFGALGESSPAVKFMGSENVAVSNGEMWKKQRKIMNPAFHRSQPVKLFGGVMPDLFALIDQDPEHVFVAPRMKSFALDALGLSAFGFDFQSLKGDPEGWTSKYNTVISTLFNPFINLFAKYDFLIKYISPERRRVIKATDEFNVMLSNLADKRRQEILDGEKKDMAENEKDLLTLMIEADIREGVETTTTELRHNMAIFFLAGHDTTANTLALCLYQLAKHKHVQKKARQEVLDILGDDPCDVTPTLEDLKKLNYVNMVIKENLRRNSPVDNLMARDTHQDIDLNGTFIPKGSKVTVNVASIHLNPKIWHDPESFIPERFEPGGEYDGHDGFTWIPFSNGSRQCLGLNFSLTEQRVVLCMLLKRYEIEIPKDSIHYNEIVFDKPFTFAPQSLELSFKKRY</sequence>
<feature type="binding site" description="axial binding residue" evidence="7">
    <location>
        <position position="467"/>
    </location>
    <ligand>
        <name>heme</name>
        <dbReference type="ChEBI" id="CHEBI:30413"/>
    </ligand>
    <ligandPart>
        <name>Fe</name>
        <dbReference type="ChEBI" id="CHEBI:18248"/>
    </ligandPart>
</feature>
<dbReference type="OMA" id="GRNFLWY"/>
<dbReference type="GO" id="GO:0004497">
    <property type="term" value="F:monooxygenase activity"/>
    <property type="evidence" value="ECO:0007669"/>
    <property type="project" value="UniProtKB-KW"/>
</dbReference>
<evidence type="ECO:0000256" key="7">
    <source>
        <dbReference type="PIRSR" id="PIRSR602401-1"/>
    </source>
</evidence>
<protein>
    <recommendedName>
        <fullName evidence="11">Cytochrome P450</fullName>
    </recommendedName>
</protein>
<dbReference type="InterPro" id="IPR001128">
    <property type="entry name" value="Cyt_P450"/>
</dbReference>
<evidence type="ECO:0000256" key="8">
    <source>
        <dbReference type="RuleBase" id="RU000461"/>
    </source>
</evidence>
<gene>
    <name evidence="9" type="ORF">HMPREF1544_00203</name>
</gene>
<accession>S2JT25</accession>
<dbReference type="InterPro" id="IPR017972">
    <property type="entry name" value="Cyt_P450_CS"/>
</dbReference>
<evidence type="ECO:0000313" key="10">
    <source>
        <dbReference type="Proteomes" id="UP000014254"/>
    </source>
</evidence>
<dbReference type="InterPro" id="IPR036396">
    <property type="entry name" value="Cyt_P450_sf"/>
</dbReference>
<dbReference type="PRINTS" id="PR00385">
    <property type="entry name" value="P450"/>
</dbReference>
<dbReference type="PANTHER" id="PTHR24291">
    <property type="entry name" value="CYTOCHROME P450 FAMILY 4"/>
    <property type="match status" value="1"/>
</dbReference>
<evidence type="ECO:0000313" key="9">
    <source>
        <dbReference type="EMBL" id="EPB93129.1"/>
    </source>
</evidence>
<dbReference type="VEuPathDB" id="FungiDB:HMPREF1544_00203"/>
<dbReference type="eggNOG" id="KOG0157">
    <property type="taxonomic scope" value="Eukaryota"/>
</dbReference>
<evidence type="ECO:0000256" key="6">
    <source>
        <dbReference type="ARBA" id="ARBA00023033"/>
    </source>
</evidence>
<dbReference type="InParanoid" id="S2JT25"/>
<evidence type="ECO:0000256" key="3">
    <source>
        <dbReference type="ARBA" id="ARBA00022723"/>
    </source>
</evidence>
<keyword evidence="3 7" id="KW-0479">Metal-binding</keyword>
<proteinExistence type="inferred from homology"/>
<dbReference type="OrthoDB" id="1470350at2759"/>
<name>S2JT25_MUCC1</name>
<dbReference type="AlphaFoldDB" id="S2JT25"/>
<dbReference type="GO" id="GO:0005506">
    <property type="term" value="F:iron ion binding"/>
    <property type="evidence" value="ECO:0007669"/>
    <property type="project" value="InterPro"/>
</dbReference>
<evidence type="ECO:0000256" key="5">
    <source>
        <dbReference type="ARBA" id="ARBA00023004"/>
    </source>
</evidence>
<dbReference type="PANTHER" id="PTHR24291:SF50">
    <property type="entry name" value="BIFUNCTIONAL ALBAFLAVENONE MONOOXYGENASE_TERPENE SYNTHASE"/>
    <property type="match status" value="1"/>
</dbReference>
<dbReference type="GO" id="GO:0016705">
    <property type="term" value="F:oxidoreductase activity, acting on paired donors, with incorporation or reduction of molecular oxygen"/>
    <property type="evidence" value="ECO:0007669"/>
    <property type="project" value="InterPro"/>
</dbReference>
<dbReference type="InterPro" id="IPR050196">
    <property type="entry name" value="Cytochrome_P450_Monoox"/>
</dbReference>
<keyword evidence="4 8" id="KW-0560">Oxidoreductase</keyword>
<reference evidence="10" key="1">
    <citation type="submission" date="2013-05" db="EMBL/GenBank/DDBJ databases">
        <title>The Genome sequence of Mucor circinelloides f. circinelloides 1006PhL.</title>
        <authorList>
            <consortium name="The Broad Institute Genomics Platform"/>
            <person name="Cuomo C."/>
            <person name="Earl A."/>
            <person name="Findley K."/>
            <person name="Lee S.C."/>
            <person name="Walker B."/>
            <person name="Young S."/>
            <person name="Zeng Q."/>
            <person name="Gargeya S."/>
            <person name="Fitzgerald M."/>
            <person name="Haas B."/>
            <person name="Abouelleil A."/>
            <person name="Allen A.W."/>
            <person name="Alvarado L."/>
            <person name="Arachchi H.M."/>
            <person name="Berlin A.M."/>
            <person name="Chapman S.B."/>
            <person name="Gainer-Dewar J."/>
            <person name="Goldberg J."/>
            <person name="Griggs A."/>
            <person name="Gujja S."/>
            <person name="Hansen M."/>
            <person name="Howarth C."/>
            <person name="Imamovic A."/>
            <person name="Ireland A."/>
            <person name="Larimer J."/>
            <person name="McCowan C."/>
            <person name="Murphy C."/>
            <person name="Pearson M."/>
            <person name="Poon T.W."/>
            <person name="Priest M."/>
            <person name="Roberts A."/>
            <person name="Saif S."/>
            <person name="Shea T."/>
            <person name="Sisk P."/>
            <person name="Sykes S."/>
            <person name="Wortman J."/>
            <person name="Nusbaum C."/>
            <person name="Birren B."/>
        </authorList>
    </citation>
    <scope>NUCLEOTIDE SEQUENCE [LARGE SCALE GENOMIC DNA]</scope>
    <source>
        <strain evidence="10">1006PhL</strain>
    </source>
</reference>
<comment type="similarity">
    <text evidence="1 8">Belongs to the cytochrome P450 family.</text>
</comment>
<evidence type="ECO:0000256" key="4">
    <source>
        <dbReference type="ARBA" id="ARBA00023002"/>
    </source>
</evidence>
<evidence type="ECO:0000256" key="2">
    <source>
        <dbReference type="ARBA" id="ARBA00022617"/>
    </source>
</evidence>
<dbReference type="EMBL" id="KE123896">
    <property type="protein sequence ID" value="EPB93129.1"/>
    <property type="molecule type" value="Genomic_DNA"/>
</dbReference>
<dbReference type="SUPFAM" id="SSF48264">
    <property type="entry name" value="Cytochrome P450"/>
    <property type="match status" value="1"/>
</dbReference>
<dbReference type="PROSITE" id="PS00086">
    <property type="entry name" value="CYTOCHROME_P450"/>
    <property type="match status" value="1"/>
</dbReference>
<evidence type="ECO:0008006" key="11">
    <source>
        <dbReference type="Google" id="ProtNLM"/>
    </source>
</evidence>
<dbReference type="Gene3D" id="1.10.630.10">
    <property type="entry name" value="Cytochrome P450"/>
    <property type="match status" value="1"/>
</dbReference>
<dbReference type="InterPro" id="IPR002401">
    <property type="entry name" value="Cyt_P450_E_grp-I"/>
</dbReference>
<dbReference type="GO" id="GO:0020037">
    <property type="term" value="F:heme binding"/>
    <property type="evidence" value="ECO:0007669"/>
    <property type="project" value="InterPro"/>
</dbReference>
<keyword evidence="6 8" id="KW-0503">Monooxygenase</keyword>
<evidence type="ECO:0000256" key="1">
    <source>
        <dbReference type="ARBA" id="ARBA00010617"/>
    </source>
</evidence>
<organism evidence="9 10">
    <name type="scientific">Mucor circinelloides f. circinelloides (strain 1006PhL)</name>
    <name type="common">Mucormycosis agent</name>
    <name type="synonym">Calyptromyces circinelloides</name>
    <dbReference type="NCBI Taxonomy" id="1220926"/>
    <lineage>
        <taxon>Eukaryota</taxon>
        <taxon>Fungi</taxon>
        <taxon>Fungi incertae sedis</taxon>
        <taxon>Mucoromycota</taxon>
        <taxon>Mucoromycotina</taxon>
        <taxon>Mucoromycetes</taxon>
        <taxon>Mucorales</taxon>
        <taxon>Mucorineae</taxon>
        <taxon>Mucoraceae</taxon>
        <taxon>Mucor</taxon>
    </lineage>
</organism>
<keyword evidence="10" id="KW-1185">Reference proteome</keyword>
<dbReference type="Proteomes" id="UP000014254">
    <property type="component" value="Unassembled WGS sequence"/>
</dbReference>
<comment type="cofactor">
    <cofactor evidence="7">
        <name>heme</name>
        <dbReference type="ChEBI" id="CHEBI:30413"/>
    </cofactor>
</comment>
<keyword evidence="2 7" id="KW-0349">Heme</keyword>
<dbReference type="STRING" id="1220926.S2JT25"/>
<keyword evidence="5 7" id="KW-0408">Iron</keyword>